<dbReference type="EMBL" id="NIZT01000005">
    <property type="protein sequence ID" value="RBQ24312.1"/>
    <property type="molecule type" value="Genomic_DNA"/>
</dbReference>
<keyword evidence="2" id="KW-0472">Membrane</keyword>
<dbReference type="AlphaFoldDB" id="A0A366MFS3"/>
<protein>
    <submittedName>
        <fullName evidence="3">Uncharacterized protein</fullName>
    </submittedName>
</protein>
<feature type="compositionally biased region" description="Low complexity" evidence="1">
    <location>
        <begin position="179"/>
        <end position="198"/>
    </location>
</feature>
<feature type="transmembrane region" description="Helical" evidence="2">
    <location>
        <begin position="7"/>
        <end position="30"/>
    </location>
</feature>
<keyword evidence="4" id="KW-1185">Reference proteome</keyword>
<keyword evidence="2" id="KW-0812">Transmembrane</keyword>
<name>A0A366MFS3_9EURY</name>
<evidence type="ECO:0000256" key="2">
    <source>
        <dbReference type="SAM" id="Phobius"/>
    </source>
</evidence>
<sequence>MIRMNPITLPIIITIAVIGIIAIILVKLFYKDPEVSDLSDELPSIISKHWEEPINDDIVETEDSNEHGFVTKSWEEPMSKKKELNNGIASKVFQEPMHTKHQDIMSKEYEKQENVSYIQTENVGMNDNINENKQSNLDNFENEEYDNQDNLEDIESFQYFDFDDYNYDYNPKNNDDNELNNTNFNDNSRNNNIDNIDNMDLRENNDSNFRITKSEDSNYQQNDYETKNEYYSSNYDKYENINKNDEEYFNSYQINENEYNSDITSENYNSYEKEPLEHQEVFAMGEQVVIGGKSYNLKVGDDIIFNYNGESYSSRILEIKHENIRVKYRAQEKWISFSDIKKVF</sequence>
<feature type="region of interest" description="Disordered" evidence="1">
    <location>
        <begin position="171"/>
        <end position="201"/>
    </location>
</feature>
<proteinExistence type="predicted"/>
<accession>A0A366MFS3</accession>
<reference evidence="3 4" key="1">
    <citation type="submission" date="2018-06" db="EMBL/GenBank/DDBJ databases">
        <title>Genomic insight into two independent archaeal endosymbiosis events.</title>
        <authorList>
            <person name="Lind A.E."/>
            <person name="Lewis W.H."/>
            <person name="Spang A."/>
            <person name="Guy L."/>
            <person name="Embley M.T."/>
            <person name="Ettema T.J.G."/>
        </authorList>
    </citation>
    <scope>NUCLEOTIDE SEQUENCE [LARGE SCALE GENOMIC DNA]</scope>
    <source>
        <strain evidence="3">NOE</strain>
    </source>
</reference>
<dbReference type="Proteomes" id="UP000253099">
    <property type="component" value="Unassembled WGS sequence"/>
</dbReference>
<gene>
    <name evidence="3" type="ORF">ALNOE001_02150</name>
</gene>
<evidence type="ECO:0000313" key="3">
    <source>
        <dbReference type="EMBL" id="RBQ24312.1"/>
    </source>
</evidence>
<evidence type="ECO:0000313" key="4">
    <source>
        <dbReference type="Proteomes" id="UP000253099"/>
    </source>
</evidence>
<keyword evidence="2" id="KW-1133">Transmembrane helix</keyword>
<comment type="caution">
    <text evidence="3">The sequence shown here is derived from an EMBL/GenBank/DDBJ whole genome shotgun (WGS) entry which is preliminary data.</text>
</comment>
<evidence type="ECO:0000256" key="1">
    <source>
        <dbReference type="SAM" id="MobiDB-lite"/>
    </source>
</evidence>
<organism evidence="3 4">
    <name type="scientific">Candidatus Methanobinarius endosymbioticus</name>
    <dbReference type="NCBI Taxonomy" id="2006182"/>
    <lineage>
        <taxon>Archaea</taxon>
        <taxon>Methanobacteriati</taxon>
        <taxon>Methanobacteriota</taxon>
        <taxon>Methanomada group</taxon>
        <taxon>Methanobacteria</taxon>
        <taxon>Methanobacteriales</taxon>
        <taxon>Methanobacteriaceae</taxon>
        <taxon>Candidatus Methanobinarius</taxon>
    </lineage>
</organism>